<keyword evidence="3" id="KW-1185">Reference proteome</keyword>
<dbReference type="EMBL" id="AP028911">
    <property type="protein sequence ID" value="BES91873.1"/>
    <property type="molecule type" value="Genomic_DNA"/>
</dbReference>
<feature type="region of interest" description="Disordered" evidence="1">
    <location>
        <begin position="1"/>
        <end position="22"/>
    </location>
</feature>
<name>A0ABN7AHX8_9HEMI</name>
<proteinExistence type="predicted"/>
<evidence type="ECO:0000256" key="1">
    <source>
        <dbReference type="SAM" id="MobiDB-lite"/>
    </source>
</evidence>
<dbReference type="Proteomes" id="UP001307889">
    <property type="component" value="Chromosome 3"/>
</dbReference>
<sequence>MLNLYKSQRERPRAAYGGHGSIFCRSNRRRRGGIAAAAAASSASRHPFSGIFSCFSRAKKPKVATRNK</sequence>
<organism evidence="2 3">
    <name type="scientific">Nesidiocoris tenuis</name>
    <dbReference type="NCBI Taxonomy" id="355587"/>
    <lineage>
        <taxon>Eukaryota</taxon>
        <taxon>Metazoa</taxon>
        <taxon>Ecdysozoa</taxon>
        <taxon>Arthropoda</taxon>
        <taxon>Hexapoda</taxon>
        <taxon>Insecta</taxon>
        <taxon>Pterygota</taxon>
        <taxon>Neoptera</taxon>
        <taxon>Paraneoptera</taxon>
        <taxon>Hemiptera</taxon>
        <taxon>Heteroptera</taxon>
        <taxon>Panheteroptera</taxon>
        <taxon>Cimicomorpha</taxon>
        <taxon>Miridae</taxon>
        <taxon>Dicyphina</taxon>
        <taxon>Nesidiocoris</taxon>
    </lineage>
</organism>
<evidence type="ECO:0000313" key="3">
    <source>
        <dbReference type="Proteomes" id="UP001307889"/>
    </source>
</evidence>
<reference evidence="2 3" key="1">
    <citation type="submission" date="2023-09" db="EMBL/GenBank/DDBJ databases">
        <title>Nesidiocoris tenuis whole genome shotgun sequence.</title>
        <authorList>
            <person name="Shibata T."/>
            <person name="Shimoda M."/>
            <person name="Kobayashi T."/>
            <person name="Uehara T."/>
        </authorList>
    </citation>
    <scope>NUCLEOTIDE SEQUENCE [LARGE SCALE GENOMIC DNA]</scope>
    <source>
        <strain evidence="2 3">Japan</strain>
    </source>
</reference>
<accession>A0ABN7AHX8</accession>
<gene>
    <name evidence="2" type="ORF">NTJ_04682</name>
</gene>
<protein>
    <submittedName>
        <fullName evidence="2">Uncharacterized protein</fullName>
    </submittedName>
</protein>
<evidence type="ECO:0000313" key="2">
    <source>
        <dbReference type="EMBL" id="BES91873.1"/>
    </source>
</evidence>